<evidence type="ECO:0000313" key="2">
    <source>
        <dbReference type="EMBL" id="KAL1633795.1"/>
    </source>
</evidence>
<feature type="region of interest" description="Disordered" evidence="1">
    <location>
        <begin position="296"/>
        <end position="319"/>
    </location>
</feature>
<feature type="compositionally biased region" description="Low complexity" evidence="1">
    <location>
        <begin position="25"/>
        <end position="34"/>
    </location>
</feature>
<proteinExistence type="predicted"/>
<feature type="compositionally biased region" description="Low complexity" evidence="1">
    <location>
        <begin position="561"/>
        <end position="572"/>
    </location>
</feature>
<feature type="compositionally biased region" description="Basic and acidic residues" evidence="1">
    <location>
        <begin position="548"/>
        <end position="557"/>
    </location>
</feature>
<feature type="region of interest" description="Disordered" evidence="1">
    <location>
        <begin position="404"/>
        <end position="617"/>
    </location>
</feature>
<comment type="caution">
    <text evidence="2">The sequence shown here is derived from an EMBL/GenBank/DDBJ whole genome shotgun (WGS) entry which is preliminary data.</text>
</comment>
<feature type="compositionally biased region" description="Polar residues" evidence="1">
    <location>
        <begin position="523"/>
        <end position="534"/>
    </location>
</feature>
<dbReference type="Proteomes" id="UP001521116">
    <property type="component" value="Unassembled WGS sequence"/>
</dbReference>
<name>A0ABR3T2M0_9PEZI</name>
<gene>
    <name evidence="2" type="ORF">SLS56_002674</name>
</gene>
<feature type="compositionally biased region" description="Basic and acidic residues" evidence="1">
    <location>
        <begin position="83"/>
        <end position="100"/>
    </location>
</feature>
<organism evidence="2 3">
    <name type="scientific">Neofusicoccum ribis</name>
    <dbReference type="NCBI Taxonomy" id="45134"/>
    <lineage>
        <taxon>Eukaryota</taxon>
        <taxon>Fungi</taxon>
        <taxon>Dikarya</taxon>
        <taxon>Ascomycota</taxon>
        <taxon>Pezizomycotina</taxon>
        <taxon>Dothideomycetes</taxon>
        <taxon>Dothideomycetes incertae sedis</taxon>
        <taxon>Botryosphaeriales</taxon>
        <taxon>Botryosphaeriaceae</taxon>
        <taxon>Neofusicoccum</taxon>
    </lineage>
</organism>
<keyword evidence="3" id="KW-1185">Reference proteome</keyword>
<feature type="compositionally biased region" description="Basic residues" evidence="1">
    <location>
        <begin position="104"/>
        <end position="113"/>
    </location>
</feature>
<reference evidence="2 3" key="1">
    <citation type="submission" date="2024-02" db="EMBL/GenBank/DDBJ databases">
        <title>De novo assembly and annotation of 12 fungi associated with fruit tree decline syndrome in Ontario, Canada.</title>
        <authorList>
            <person name="Sulman M."/>
            <person name="Ellouze W."/>
            <person name="Ilyukhin E."/>
        </authorList>
    </citation>
    <scope>NUCLEOTIDE SEQUENCE [LARGE SCALE GENOMIC DNA]</scope>
    <source>
        <strain evidence="2 3">M1-105</strain>
    </source>
</reference>
<dbReference type="EMBL" id="JAJVDC020000019">
    <property type="protein sequence ID" value="KAL1633795.1"/>
    <property type="molecule type" value="Genomic_DNA"/>
</dbReference>
<accession>A0ABR3T2M0</accession>
<feature type="compositionally biased region" description="Acidic residues" evidence="1">
    <location>
        <begin position="121"/>
        <end position="136"/>
    </location>
</feature>
<feature type="compositionally biased region" description="Acidic residues" evidence="1">
    <location>
        <begin position="148"/>
        <end position="161"/>
    </location>
</feature>
<feature type="compositionally biased region" description="Polar residues" evidence="1">
    <location>
        <begin position="479"/>
        <end position="503"/>
    </location>
</feature>
<feature type="region of interest" description="Disordered" evidence="1">
    <location>
        <begin position="1"/>
        <end position="254"/>
    </location>
</feature>
<sequence length="617" mass="68899">MRPTQKKRGLKSAAAPSMKSSNPESSTTPASTATKAKKRPRMLSGLHPSQDILDEVRPPWEMEEPASAVPPTSSRYTRGKKNGYKEGMYDMKFHPMDKTTRPKMAAKRERRLKALSTLVDSSEEENSEEEDSEDDDSHMTLSDGSGSDLEDSEQKDSEEEGLERRSGRQKPPHKPLYHLNKHQIDELDDSDDVIRPGKRRRTHQSIEHNPDSPPKLPTQKRKTRGSSGITLRHTSSRRTKGSEKQSVQAVSPPPMARFSEGLDIWKLPPFRRYFKHDYLSLYHKADRMYARQKSAAAVSSSDRAPQPMPGAYPASSSPMGNSQLENISIFPESPPASMKETMQRVEAVMMEIGMLIPQFPAIEAHLKKSLAVQVHEDTAKASNVANRAHARFPLAYPDDFEKENVRDLSRESSNATNDAIGNEEVMRNPSSGDVEDEGHQVHNVQQIGGQNRLHSSDLMPPPPLPSRRRPHSPLGNLPECSSGTELPEPLSSTLHQSFTGSLSSDHEQPPNFWRTIKLRLQDPPSTGGTPAQSEINDDSQLHGSSSADRGRTIKDTHLTVSQSEAIQSSQAEGPRLEDSQMEESQMEESQYPSPGLDYSSRWNSEESQHFNDAIYPR</sequence>
<feature type="compositionally biased region" description="Basic residues" evidence="1">
    <location>
        <begin position="167"/>
        <end position="181"/>
    </location>
</feature>
<feature type="compositionally biased region" description="Basic residues" evidence="1">
    <location>
        <begin position="1"/>
        <end position="10"/>
    </location>
</feature>
<evidence type="ECO:0000313" key="3">
    <source>
        <dbReference type="Proteomes" id="UP001521116"/>
    </source>
</evidence>
<protein>
    <submittedName>
        <fullName evidence="2">Uncharacterized protein</fullName>
    </submittedName>
</protein>
<evidence type="ECO:0000256" key="1">
    <source>
        <dbReference type="SAM" id="MobiDB-lite"/>
    </source>
</evidence>